<dbReference type="Pfam" id="PF05547">
    <property type="entry name" value="Peptidase_M6"/>
    <property type="match status" value="1"/>
</dbReference>
<gene>
    <name evidence="3" type="ORF">WI372_11335</name>
</gene>
<dbReference type="NCBIfam" id="TIGR03296">
    <property type="entry name" value="M6dom_TIGR03296"/>
    <property type="match status" value="1"/>
</dbReference>
<protein>
    <submittedName>
        <fullName evidence="3">M6 family metalloprotease domain-containing protein</fullName>
    </submittedName>
</protein>
<evidence type="ECO:0000313" key="3">
    <source>
        <dbReference type="EMBL" id="MEK9501573.1"/>
    </source>
</evidence>
<keyword evidence="3" id="KW-0645">Protease</keyword>
<dbReference type="GO" id="GO:0008237">
    <property type="term" value="F:metallopeptidase activity"/>
    <property type="evidence" value="ECO:0007669"/>
    <property type="project" value="UniProtKB-KW"/>
</dbReference>
<keyword evidence="1" id="KW-0732">Signal</keyword>
<keyword evidence="3" id="KW-0482">Metalloprotease</keyword>
<keyword evidence="4" id="KW-1185">Reference proteome</keyword>
<comment type="caution">
    <text evidence="3">The sequence shown here is derived from an EMBL/GenBank/DDBJ whole genome shotgun (WGS) entry which is preliminary data.</text>
</comment>
<proteinExistence type="predicted"/>
<dbReference type="Proteomes" id="UP001484239">
    <property type="component" value="Unassembled WGS sequence"/>
</dbReference>
<dbReference type="EMBL" id="JBBHLI010000006">
    <property type="protein sequence ID" value="MEK9501573.1"/>
    <property type="molecule type" value="Genomic_DNA"/>
</dbReference>
<keyword evidence="3" id="KW-0378">Hydrolase</keyword>
<dbReference type="PANTHER" id="PTHR41775">
    <property type="entry name" value="SECRETED PROTEIN-RELATED"/>
    <property type="match status" value="1"/>
</dbReference>
<dbReference type="RefSeq" id="WP_405281505.1">
    <property type="nucleotide sequence ID" value="NZ_CP144380.1"/>
</dbReference>
<evidence type="ECO:0000313" key="4">
    <source>
        <dbReference type="Proteomes" id="UP001484239"/>
    </source>
</evidence>
<evidence type="ECO:0000256" key="1">
    <source>
        <dbReference type="SAM" id="SignalP"/>
    </source>
</evidence>
<name>A0ABU9EA25_9BACT</name>
<dbReference type="SUPFAM" id="SSF55486">
    <property type="entry name" value="Metalloproteases ('zincins'), catalytic domain"/>
    <property type="match status" value="1"/>
</dbReference>
<reference evidence="3 4" key="1">
    <citation type="submission" date="2024-02" db="EMBL/GenBank/DDBJ databases">
        <title>A novel Gemmatimonadota bacterium.</title>
        <authorList>
            <person name="Du Z.-J."/>
            <person name="Ye Y.-Q."/>
        </authorList>
    </citation>
    <scope>NUCLEOTIDE SEQUENCE [LARGE SCALE GENOMIC DNA]</scope>
    <source>
        <strain evidence="3 4">DH-20</strain>
    </source>
</reference>
<dbReference type="PANTHER" id="PTHR41775:SF1">
    <property type="entry name" value="PEPTIDASE M6-LIKE DOMAIN-CONTAINING PROTEIN"/>
    <property type="match status" value="1"/>
</dbReference>
<evidence type="ECO:0000259" key="2">
    <source>
        <dbReference type="Pfam" id="PF05547"/>
    </source>
</evidence>
<feature type="domain" description="Peptidase M6-like" evidence="2">
    <location>
        <begin position="146"/>
        <end position="370"/>
    </location>
</feature>
<feature type="signal peptide" evidence="1">
    <location>
        <begin position="1"/>
        <end position="21"/>
    </location>
</feature>
<feature type="chain" id="PRO_5046395279" evidence="1">
    <location>
        <begin position="22"/>
        <end position="752"/>
    </location>
</feature>
<sequence length="752" mass="79031">MHGIAPTLRSGFLAAALVALAGGSPLSAQIDDVELLGLQYGTRPPQAYLDARDAGRLPGGGMTFQRGWAARNPSLRATRPGEGPLPRFEVSSVALEGGMPAAVLGRRDGPVEGTFRFPLILGYYADDAGPPVYDAATVQREFFDGPNSRYRTIPEYYDAMSGGRMDLRGETFAWVQAALTERETTGTSSGLGQDGRVSSFIISLLEQLDDGSVDWGRYDNDGPDGIPNSGDDDGFVDVLAVFHPQWGAECGGAGRNDRIWSHKFSLTAAADYELEAGHGGPYATATPAASGGTIRIDDYTIQPVISCDRGNINEIGVLAHELGHGFGLPDLYSTGSSDHAGIGRWGLMGQGAWGCASNTPERPCGMTAWSRAVLGWVEVETLAPDTDHRDVVLEPVGTSGRVLRLDARDGSDDYFLLENRQRTGFDLDLFSPGLLVWHIDPDWTASRWPANRVNADDRHLGVGLVQADGLRQLATEGVGGNRGDGADPFPGDSGVTAFHAGRAPHAYSHDGAPAGVTLTEIALQGDAVTLRATSGFRTVTVGVTGTADASLVAVDDLPLASSGQTFLRAPFEALVLSAEAGEPLGPGRRRPFVQWIDQPSASKQRVLIVPVADDPSVTAEYGGEEVSLAVELEGGVLGVEPGAVVPTPASSDLWVPLGTAVSFRADATAGFAFDDWTGGWAGQPNPFTLTPSGPVVVGARFRLTFTSLARALVGGSAVLDDRLTEALDDAGNNDGRYDVGDLRAHLRAGGGS</sequence>
<organism evidence="3 4">
    <name type="scientific">Gaopeijia maritima</name>
    <dbReference type="NCBI Taxonomy" id="3119007"/>
    <lineage>
        <taxon>Bacteria</taxon>
        <taxon>Pseudomonadati</taxon>
        <taxon>Gemmatimonadota</taxon>
        <taxon>Longimicrobiia</taxon>
        <taxon>Gaopeijiales</taxon>
        <taxon>Gaopeijiaceae</taxon>
        <taxon>Gaopeijia</taxon>
    </lineage>
</organism>
<accession>A0ABU9EA25</accession>
<dbReference type="InterPro" id="IPR008757">
    <property type="entry name" value="Peptidase_M6-like_domain"/>
</dbReference>